<dbReference type="SUPFAM" id="SSF103473">
    <property type="entry name" value="MFS general substrate transporter"/>
    <property type="match status" value="1"/>
</dbReference>
<comment type="similarity">
    <text evidence="3">Belongs to the major facilitator superfamily. TCR/Tet family.</text>
</comment>
<dbReference type="PANTHER" id="PTHR23504:SF15">
    <property type="entry name" value="MAJOR FACILITATOR SUPERFAMILY (MFS) PROFILE DOMAIN-CONTAINING PROTEIN"/>
    <property type="match status" value="1"/>
</dbReference>
<dbReference type="InterPro" id="IPR020846">
    <property type="entry name" value="MFS_dom"/>
</dbReference>
<protein>
    <submittedName>
        <fullName evidence="10">MFS transporter, DHA1 family, tetracycline resistance protein</fullName>
    </submittedName>
</protein>
<dbReference type="Gene3D" id="1.20.1250.20">
    <property type="entry name" value="MFS general substrate transporter like domains"/>
    <property type="match status" value="1"/>
</dbReference>
<dbReference type="OrthoDB" id="9764259at2"/>
<feature type="transmembrane region" description="Helical" evidence="8">
    <location>
        <begin position="339"/>
        <end position="358"/>
    </location>
</feature>
<reference evidence="11" key="1">
    <citation type="submission" date="2016-10" db="EMBL/GenBank/DDBJ databases">
        <authorList>
            <person name="Varghese N."/>
            <person name="Submissions S."/>
        </authorList>
    </citation>
    <scope>NUCLEOTIDE SEQUENCE [LARGE SCALE GENOMIC DNA]</scope>
    <source>
        <strain evidence="11">DSM 26922</strain>
    </source>
</reference>
<keyword evidence="6 8" id="KW-1133">Transmembrane helix</keyword>
<gene>
    <name evidence="10" type="ORF">SAMN04488001_2760</name>
</gene>
<comment type="subcellular location">
    <subcellularLocation>
        <location evidence="2">Membrane</location>
        <topology evidence="2">Multi-pass membrane protein</topology>
    </subcellularLocation>
</comment>
<feature type="transmembrane region" description="Helical" evidence="8">
    <location>
        <begin position="204"/>
        <end position="225"/>
    </location>
</feature>
<evidence type="ECO:0000256" key="4">
    <source>
        <dbReference type="ARBA" id="ARBA00022448"/>
    </source>
</evidence>
<dbReference type="InterPro" id="IPR036259">
    <property type="entry name" value="MFS_trans_sf"/>
</dbReference>
<evidence type="ECO:0000256" key="2">
    <source>
        <dbReference type="ARBA" id="ARBA00004141"/>
    </source>
</evidence>
<dbReference type="STRING" id="670155.SAMN04488001_2760"/>
<dbReference type="InterPro" id="IPR011701">
    <property type="entry name" value="MFS"/>
</dbReference>
<dbReference type="InterPro" id="IPR001958">
    <property type="entry name" value="Tet-R_TetA/multi-R_MdtG-like"/>
</dbReference>
<keyword evidence="4" id="KW-0813">Transport</keyword>
<organism evidence="10 11">
    <name type="scientific">Litoreibacter albidus</name>
    <dbReference type="NCBI Taxonomy" id="670155"/>
    <lineage>
        <taxon>Bacteria</taxon>
        <taxon>Pseudomonadati</taxon>
        <taxon>Pseudomonadota</taxon>
        <taxon>Alphaproteobacteria</taxon>
        <taxon>Rhodobacterales</taxon>
        <taxon>Roseobacteraceae</taxon>
        <taxon>Litoreibacter</taxon>
    </lineage>
</organism>
<feature type="transmembrane region" description="Helical" evidence="8">
    <location>
        <begin position="306"/>
        <end position="327"/>
    </location>
</feature>
<comment type="function">
    <text evidence="1">Resistance to tetracycline by an active tetracycline efflux. This is an energy-dependent process that decreases the accumulation of the antibiotic in whole cells. This protein functions as a metal-tetracycline/H(+) antiporter.</text>
</comment>
<feature type="domain" description="Major facilitator superfamily (MFS) profile" evidence="9">
    <location>
        <begin position="6"/>
        <end position="401"/>
    </location>
</feature>
<proteinExistence type="inferred from homology"/>
<dbReference type="Proteomes" id="UP000199441">
    <property type="component" value="Unassembled WGS sequence"/>
</dbReference>
<accession>A0A1H3A6V5</accession>
<evidence type="ECO:0000256" key="1">
    <source>
        <dbReference type="ARBA" id="ARBA00003279"/>
    </source>
</evidence>
<dbReference type="GO" id="GO:0016020">
    <property type="term" value="C:membrane"/>
    <property type="evidence" value="ECO:0007669"/>
    <property type="project" value="UniProtKB-SubCell"/>
</dbReference>
<evidence type="ECO:0000256" key="6">
    <source>
        <dbReference type="ARBA" id="ARBA00022989"/>
    </source>
</evidence>
<keyword evidence="11" id="KW-1185">Reference proteome</keyword>
<sequence>MTRNLPVTFILITVLIDAMGIGLILPVMPELIQDVGQTDISGAAIWGGVLSAVFALMQFVFSPTVGALSDRFGRRPVLLTSNAAMAFDYVLMALAGTIWLLLIGRIIGGITAATHATANAFMADVSPREKKSQNFGLIGAAFGVGFVLGPVIGGLLAELGPRAPFWAAAILAGGNFVFGYFVLPETVTAEKQRPFEWARANPVGGLKAITALPGLGALLAVYFFYQIGNMVYPAIWAYYTAASFGWSPGVIGASLAIYGVSMAVTQALLIRWVIAKLGEVRTVYWGLIYNAMTLAMMAFITDGVVLLVLTPLAAFGAVVGPALQAVMSGRAADNQQGELLGVMSSINALGMIFAPLVFTRVFSYFTGSDALIYLPGAAFLLAMGLMLVSWAMVARAATRPTGAGAP</sequence>
<dbReference type="PROSITE" id="PS50850">
    <property type="entry name" value="MFS"/>
    <property type="match status" value="1"/>
</dbReference>
<feature type="transmembrane region" description="Helical" evidence="8">
    <location>
        <begin position="163"/>
        <end position="183"/>
    </location>
</feature>
<dbReference type="InterPro" id="IPR005829">
    <property type="entry name" value="Sugar_transporter_CS"/>
</dbReference>
<dbReference type="PROSITE" id="PS00216">
    <property type="entry name" value="SUGAR_TRANSPORT_1"/>
    <property type="match status" value="1"/>
</dbReference>
<evidence type="ECO:0000256" key="3">
    <source>
        <dbReference type="ARBA" id="ARBA00007520"/>
    </source>
</evidence>
<keyword evidence="7 8" id="KW-0472">Membrane</keyword>
<dbReference type="PRINTS" id="PR01035">
    <property type="entry name" value="TCRTETA"/>
</dbReference>
<dbReference type="GO" id="GO:0022857">
    <property type="term" value="F:transmembrane transporter activity"/>
    <property type="evidence" value="ECO:0007669"/>
    <property type="project" value="InterPro"/>
</dbReference>
<evidence type="ECO:0000259" key="9">
    <source>
        <dbReference type="PROSITE" id="PS50850"/>
    </source>
</evidence>
<evidence type="ECO:0000313" key="10">
    <source>
        <dbReference type="EMBL" id="SDX25305.1"/>
    </source>
</evidence>
<dbReference type="RefSeq" id="WP_089947520.1">
    <property type="nucleotide sequence ID" value="NZ_FNOI01000005.1"/>
</dbReference>
<evidence type="ECO:0000313" key="11">
    <source>
        <dbReference type="Proteomes" id="UP000199441"/>
    </source>
</evidence>
<dbReference type="Pfam" id="PF07690">
    <property type="entry name" value="MFS_1"/>
    <property type="match status" value="1"/>
</dbReference>
<feature type="transmembrane region" description="Helical" evidence="8">
    <location>
        <begin position="370"/>
        <end position="393"/>
    </location>
</feature>
<dbReference type="CDD" id="cd17388">
    <property type="entry name" value="MFS_TetA"/>
    <property type="match status" value="1"/>
</dbReference>
<feature type="transmembrane region" description="Helical" evidence="8">
    <location>
        <begin position="282"/>
        <end position="300"/>
    </location>
</feature>
<name>A0A1H3A6V5_9RHOB</name>
<dbReference type="PANTHER" id="PTHR23504">
    <property type="entry name" value="MAJOR FACILITATOR SUPERFAMILY DOMAIN-CONTAINING PROTEIN 10"/>
    <property type="match status" value="1"/>
</dbReference>
<evidence type="ECO:0000256" key="7">
    <source>
        <dbReference type="ARBA" id="ARBA00023136"/>
    </source>
</evidence>
<dbReference type="EMBL" id="FNOI01000005">
    <property type="protein sequence ID" value="SDX25305.1"/>
    <property type="molecule type" value="Genomic_DNA"/>
</dbReference>
<dbReference type="AlphaFoldDB" id="A0A1H3A6V5"/>
<evidence type="ECO:0000256" key="8">
    <source>
        <dbReference type="SAM" id="Phobius"/>
    </source>
</evidence>
<feature type="transmembrane region" description="Helical" evidence="8">
    <location>
        <begin position="40"/>
        <end position="65"/>
    </location>
</feature>
<feature type="transmembrane region" description="Helical" evidence="8">
    <location>
        <begin position="7"/>
        <end position="28"/>
    </location>
</feature>
<feature type="transmembrane region" description="Helical" evidence="8">
    <location>
        <begin position="245"/>
        <end position="270"/>
    </location>
</feature>
<evidence type="ECO:0000256" key="5">
    <source>
        <dbReference type="ARBA" id="ARBA00022692"/>
    </source>
</evidence>
<feature type="transmembrane region" description="Helical" evidence="8">
    <location>
        <begin position="135"/>
        <end position="157"/>
    </location>
</feature>
<keyword evidence="5 8" id="KW-0812">Transmembrane</keyword>